<feature type="compositionally biased region" description="Basic and acidic residues" evidence="1">
    <location>
        <begin position="237"/>
        <end position="246"/>
    </location>
</feature>
<dbReference type="VEuPathDB" id="ToxoDB:EMH_0010760"/>
<feature type="region of interest" description="Disordered" evidence="1">
    <location>
        <begin position="165"/>
        <end position="256"/>
    </location>
</feature>
<feature type="compositionally biased region" description="Low complexity" evidence="1">
    <location>
        <begin position="165"/>
        <end position="205"/>
    </location>
</feature>
<dbReference type="RefSeq" id="XP_013354497.1">
    <property type="nucleotide sequence ID" value="XM_013499043.1"/>
</dbReference>
<evidence type="ECO:0000313" key="3">
    <source>
        <dbReference type="EMBL" id="CDJ31932.1"/>
    </source>
</evidence>
<evidence type="ECO:0000313" key="4">
    <source>
        <dbReference type="Proteomes" id="UP000030744"/>
    </source>
</evidence>
<dbReference type="InterPro" id="IPR021288">
    <property type="entry name" value="Surface_antigen"/>
</dbReference>
<dbReference type="Proteomes" id="UP000030744">
    <property type="component" value="Unassembled WGS sequence"/>
</dbReference>
<dbReference type="GeneID" id="25376047"/>
<dbReference type="Pfam" id="PF11054">
    <property type="entry name" value="Surface_antigen"/>
    <property type="match status" value="2"/>
</dbReference>
<keyword evidence="2" id="KW-0732">Signal</keyword>
<keyword evidence="4" id="KW-1185">Reference proteome</keyword>
<feature type="compositionally biased region" description="Low complexity" evidence="1">
    <location>
        <begin position="466"/>
        <end position="496"/>
    </location>
</feature>
<sequence>MKNFSSILLAVAVLRTARGEESKDPNLNAESADCLADFNAAREKAGLEPFAAETTDTNKMPITNSAYIKAICDTIKGTNVSKQAADYVRTGTYAYAPQIGPADGCSAAVSYWKKAYVNFGELPPEYTEDDTGVYAESRNRSLVALYNPKGGATVDCAYITCPASTATSTSTPSTTTPSTTTPSTTKPNPEETTPEQTGPITPQPESAAYLHPASVGGRDSESPAKAFTPPVSDEEEIKVAKEDGQPVRRLSATSETVTSLVCLTNPAALTQKQSTGRTKSSPMGVKECRDIVVTVKAAIISQISLEYFTLTAEFSPNTMRNFSSILLAVAVLRTARGEDSKDPNLNAESANCLADFNAAREKAGLEPFAAETTYQFCGTTVSKEAAEYARTGTYAYAPQIGPADGCSAAVSYWKKAYVNFGEFPPEYADNDTGVYADSRNRSLVALYNPKDGATVDCAYITCPASTATSTTTPSTTIPTTTKPSSEETTPEQNEPATPQPPQAAAYLHSVSLEGRYSESPAKAFTPPVSDDEETKDQNEGGQPVRRLSAASETVTSLVCLTNPAALVNQEKPFSEEVWENIKEAIENSASDSRQSALIATALLLLTYFTIL</sequence>
<dbReference type="AlphaFoldDB" id="U6K6X2"/>
<feature type="signal peptide" evidence="2">
    <location>
        <begin position="1"/>
        <end position="19"/>
    </location>
</feature>
<gene>
    <name evidence="3" type="ORF">EMH_0010760</name>
</gene>
<proteinExistence type="predicted"/>
<dbReference type="EMBL" id="HG683700">
    <property type="protein sequence ID" value="CDJ31932.1"/>
    <property type="molecule type" value="Genomic_DNA"/>
</dbReference>
<accession>U6K6X2</accession>
<organism evidence="3 4">
    <name type="scientific">Eimeria mitis</name>
    <dbReference type="NCBI Taxonomy" id="44415"/>
    <lineage>
        <taxon>Eukaryota</taxon>
        <taxon>Sar</taxon>
        <taxon>Alveolata</taxon>
        <taxon>Apicomplexa</taxon>
        <taxon>Conoidasida</taxon>
        <taxon>Coccidia</taxon>
        <taxon>Eucoccidiorida</taxon>
        <taxon>Eimeriorina</taxon>
        <taxon>Eimeriidae</taxon>
        <taxon>Eimeria</taxon>
    </lineage>
</organism>
<name>U6K6X2_9EIME</name>
<reference evidence="3" key="1">
    <citation type="submission" date="2013-10" db="EMBL/GenBank/DDBJ databases">
        <title>Genomic analysis of the causative agents of coccidiosis in chickens.</title>
        <authorList>
            <person name="Reid A.J."/>
            <person name="Blake D."/>
            <person name="Billington K."/>
            <person name="Browne H."/>
            <person name="Dunn M."/>
            <person name="Hung S."/>
            <person name="Kawahara F."/>
            <person name="Miranda-Saavedra D."/>
            <person name="Mourier T."/>
            <person name="Nagra H."/>
            <person name="Otto T.D."/>
            <person name="Rawlings N."/>
            <person name="Sanchez A."/>
            <person name="Sanders M."/>
            <person name="Subramaniam C."/>
            <person name="Tay Y."/>
            <person name="Dear P."/>
            <person name="Doerig C."/>
            <person name="Gruber A."/>
            <person name="Parkinson J."/>
            <person name="Shirley M."/>
            <person name="Wan K.L."/>
            <person name="Berriman M."/>
            <person name="Tomley F."/>
            <person name="Pain A."/>
        </authorList>
    </citation>
    <scope>NUCLEOTIDE SEQUENCE [LARGE SCALE GENOMIC DNA]</scope>
    <source>
        <strain evidence="3">Houghton</strain>
    </source>
</reference>
<feature type="chain" id="PRO_5004671240" evidence="2">
    <location>
        <begin position="20"/>
        <end position="611"/>
    </location>
</feature>
<protein>
    <submittedName>
        <fullName evidence="3">SAG family member</fullName>
    </submittedName>
</protein>
<feature type="region of interest" description="Disordered" evidence="1">
    <location>
        <begin position="466"/>
        <end position="501"/>
    </location>
</feature>
<reference evidence="3" key="2">
    <citation type="submission" date="2013-10" db="EMBL/GenBank/DDBJ databases">
        <authorList>
            <person name="Aslett M."/>
        </authorList>
    </citation>
    <scope>NUCLEOTIDE SEQUENCE [LARGE SCALE GENOMIC DNA]</scope>
    <source>
        <strain evidence="3">Houghton</strain>
    </source>
</reference>
<evidence type="ECO:0000256" key="1">
    <source>
        <dbReference type="SAM" id="MobiDB-lite"/>
    </source>
</evidence>
<evidence type="ECO:0000256" key="2">
    <source>
        <dbReference type="SAM" id="SignalP"/>
    </source>
</evidence>
<feature type="region of interest" description="Disordered" evidence="1">
    <location>
        <begin position="517"/>
        <end position="549"/>
    </location>
</feature>